<protein>
    <submittedName>
        <fullName evidence="1">Uncharacterized protein</fullName>
    </submittedName>
</protein>
<evidence type="ECO:0000313" key="1">
    <source>
        <dbReference type="EMBL" id="KOX70090.1"/>
    </source>
</evidence>
<evidence type="ECO:0000313" key="2">
    <source>
        <dbReference type="Proteomes" id="UP000053105"/>
    </source>
</evidence>
<dbReference type="Proteomes" id="UP000053105">
    <property type="component" value="Unassembled WGS sequence"/>
</dbReference>
<gene>
    <name evidence="1" type="ORF">WN51_04607</name>
</gene>
<organism evidence="1 2">
    <name type="scientific">Melipona quadrifasciata</name>
    <dbReference type="NCBI Taxonomy" id="166423"/>
    <lineage>
        <taxon>Eukaryota</taxon>
        <taxon>Metazoa</taxon>
        <taxon>Ecdysozoa</taxon>
        <taxon>Arthropoda</taxon>
        <taxon>Hexapoda</taxon>
        <taxon>Insecta</taxon>
        <taxon>Pterygota</taxon>
        <taxon>Neoptera</taxon>
        <taxon>Endopterygota</taxon>
        <taxon>Hymenoptera</taxon>
        <taxon>Apocrita</taxon>
        <taxon>Aculeata</taxon>
        <taxon>Apoidea</taxon>
        <taxon>Anthophila</taxon>
        <taxon>Apidae</taxon>
        <taxon>Melipona</taxon>
    </lineage>
</organism>
<sequence>MPLGWLLINPVQATFERTCSESSARSVPSSAGIEKDLGLFRADKSYEAELPFGMGGLFAKSRTQEM</sequence>
<dbReference type="AlphaFoldDB" id="A0A0M8ZS85"/>
<keyword evidence="2" id="KW-1185">Reference proteome</keyword>
<proteinExistence type="predicted"/>
<dbReference type="EMBL" id="KQ435878">
    <property type="protein sequence ID" value="KOX70090.1"/>
    <property type="molecule type" value="Genomic_DNA"/>
</dbReference>
<name>A0A0M8ZS85_9HYME</name>
<reference evidence="1 2" key="1">
    <citation type="submission" date="2015-07" db="EMBL/GenBank/DDBJ databases">
        <title>The genome of Melipona quadrifasciata.</title>
        <authorList>
            <person name="Pan H."/>
            <person name="Kapheim K."/>
        </authorList>
    </citation>
    <scope>NUCLEOTIDE SEQUENCE [LARGE SCALE GENOMIC DNA]</scope>
    <source>
        <strain evidence="1">0111107301</strain>
        <tissue evidence="1">Whole body</tissue>
    </source>
</reference>
<accession>A0A0M8ZS85</accession>